<name>A0A8T1AFX3_9STRA</name>
<comment type="caution">
    <text evidence="1">The sequence shown here is derived from an EMBL/GenBank/DDBJ whole genome shotgun (WGS) entry which is preliminary data.</text>
</comment>
<evidence type="ECO:0000313" key="4">
    <source>
        <dbReference type="EMBL" id="KAG3203209.1"/>
    </source>
</evidence>
<dbReference type="EMBL" id="RCMI01002245">
    <property type="protein sequence ID" value="KAG2877723.1"/>
    <property type="molecule type" value="Genomic_DNA"/>
</dbReference>
<dbReference type="Proteomes" id="UP000736787">
    <property type="component" value="Unassembled WGS sequence"/>
</dbReference>
<dbReference type="Proteomes" id="UP000760860">
    <property type="component" value="Unassembled WGS sequence"/>
</dbReference>
<gene>
    <name evidence="1" type="ORF">PC115_g23283</name>
    <name evidence="2" type="ORF">PC117_g26001</name>
    <name evidence="3" type="ORF">PC118_g23411</name>
    <name evidence="4" type="ORF">PC129_g22989</name>
</gene>
<dbReference type="Proteomes" id="UP000697107">
    <property type="component" value="Unassembled WGS sequence"/>
</dbReference>
<dbReference type="EMBL" id="RCMV01002363">
    <property type="protein sequence ID" value="KAG3203209.1"/>
    <property type="molecule type" value="Genomic_DNA"/>
</dbReference>
<evidence type="ECO:0000313" key="2">
    <source>
        <dbReference type="EMBL" id="KAG2883562.1"/>
    </source>
</evidence>
<dbReference type="Proteomes" id="UP000774804">
    <property type="component" value="Unassembled WGS sequence"/>
</dbReference>
<dbReference type="AlphaFoldDB" id="A0A8T1AFX3"/>
<evidence type="ECO:0000313" key="1">
    <source>
        <dbReference type="EMBL" id="KAG2877723.1"/>
    </source>
</evidence>
<organism evidence="1 5">
    <name type="scientific">Phytophthora cactorum</name>
    <dbReference type="NCBI Taxonomy" id="29920"/>
    <lineage>
        <taxon>Eukaryota</taxon>
        <taxon>Sar</taxon>
        <taxon>Stramenopiles</taxon>
        <taxon>Oomycota</taxon>
        <taxon>Peronosporomycetes</taxon>
        <taxon>Peronosporales</taxon>
        <taxon>Peronosporaceae</taxon>
        <taxon>Phytophthora</taxon>
    </lineage>
</organism>
<protein>
    <submittedName>
        <fullName evidence="1">Uncharacterized protein</fullName>
    </submittedName>
</protein>
<dbReference type="VEuPathDB" id="FungiDB:PC110_g5434"/>
<evidence type="ECO:0000313" key="5">
    <source>
        <dbReference type="Proteomes" id="UP000774804"/>
    </source>
</evidence>
<reference evidence="1" key="1">
    <citation type="submission" date="2018-10" db="EMBL/GenBank/DDBJ databases">
        <title>Effector identification in a new, highly contiguous assembly of the strawberry crown rot pathogen Phytophthora cactorum.</title>
        <authorList>
            <person name="Armitage A.D."/>
            <person name="Nellist C.F."/>
            <person name="Bates H."/>
            <person name="Vickerstaff R.J."/>
            <person name="Harrison R.J."/>
        </authorList>
    </citation>
    <scope>NUCLEOTIDE SEQUENCE</scope>
    <source>
        <strain evidence="1">4032</strain>
        <strain evidence="2">4040</strain>
        <strain evidence="3">P415</strain>
        <strain evidence="4">P421</strain>
    </source>
</reference>
<accession>A0A8T1AFX3</accession>
<dbReference type="EMBL" id="RCMK01002210">
    <property type="protein sequence ID" value="KAG2883562.1"/>
    <property type="molecule type" value="Genomic_DNA"/>
</dbReference>
<evidence type="ECO:0000313" key="3">
    <source>
        <dbReference type="EMBL" id="KAG2958665.1"/>
    </source>
</evidence>
<dbReference type="EMBL" id="RCML01002189">
    <property type="protein sequence ID" value="KAG2958665.1"/>
    <property type="molecule type" value="Genomic_DNA"/>
</dbReference>
<sequence length="89" mass="9362">MAFIAGEQGKFLAGELAAVIHKKQAGFTKPFDTPAIAATILPLGPCGGVSQLPVWGGVVVGDWFTWLLKSRDYFAGRIWASIGATVPTS</sequence>
<proteinExistence type="predicted"/>